<dbReference type="AlphaFoldDB" id="A0A1G1THE4"/>
<gene>
    <name evidence="2" type="ORF">BEN49_07225</name>
</gene>
<dbReference type="OrthoDB" id="940928at2"/>
<name>A0A1G1THE4_9BACT</name>
<organism evidence="2 3">
    <name type="scientific">Hymenobacter coccineus</name>
    <dbReference type="NCBI Taxonomy" id="1908235"/>
    <lineage>
        <taxon>Bacteria</taxon>
        <taxon>Pseudomonadati</taxon>
        <taxon>Bacteroidota</taxon>
        <taxon>Cytophagia</taxon>
        <taxon>Cytophagales</taxon>
        <taxon>Hymenobacteraceae</taxon>
        <taxon>Hymenobacter</taxon>
    </lineage>
</organism>
<dbReference type="Gene3D" id="2.40.160.20">
    <property type="match status" value="1"/>
</dbReference>
<dbReference type="InterPro" id="IPR011250">
    <property type="entry name" value="OMP/PagP_B-barrel"/>
</dbReference>
<feature type="signal peptide" evidence="1">
    <location>
        <begin position="1"/>
        <end position="27"/>
    </location>
</feature>
<dbReference type="SUPFAM" id="SSF56925">
    <property type="entry name" value="OMPA-like"/>
    <property type="match status" value="1"/>
</dbReference>
<accession>A0A1G1THE4</accession>
<proteinExistence type="predicted"/>
<sequence>MVFSLRNCLAGGLFGLVLLAGAPAARAQNVARRRHHDHNGRAYYLGPLRVSAGVGTALYNGDLGSSLGDDFLGPALNLGLLYGLGPHWRLGGELGYFGMGARDYLPSRGLAFYSHNGLGTAFVRYDLLGDPSVYATPGPTRKVQPFVQAGLGLLLYSPQAYLGTERPTSNTAYLPAERNDYPALAGVVPIGAGVVVPLTDQFNLTLEGNYYFTTTDNLDDISQRGNPNVKDGFGTLMLKLDYAIGR</sequence>
<dbReference type="Proteomes" id="UP000177506">
    <property type="component" value="Unassembled WGS sequence"/>
</dbReference>
<protein>
    <submittedName>
        <fullName evidence="2">Uncharacterized protein</fullName>
    </submittedName>
</protein>
<keyword evidence="1" id="KW-0732">Signal</keyword>
<evidence type="ECO:0000313" key="3">
    <source>
        <dbReference type="Proteomes" id="UP000177506"/>
    </source>
</evidence>
<dbReference type="RefSeq" id="WP_070743528.1">
    <property type="nucleotide sequence ID" value="NZ_MDZA01000177.1"/>
</dbReference>
<evidence type="ECO:0000256" key="1">
    <source>
        <dbReference type="SAM" id="SignalP"/>
    </source>
</evidence>
<keyword evidence="3" id="KW-1185">Reference proteome</keyword>
<reference evidence="2 3" key="1">
    <citation type="submission" date="2016-08" db="EMBL/GenBank/DDBJ databases">
        <title>Hymenobacter coccineus sp. nov., Hymenobacter lapidarius sp. nov. and Hymenobacter glacialis sp. nov., isolated from Antarctic soil.</title>
        <authorList>
            <person name="Sedlacek I."/>
            <person name="Kralova S."/>
            <person name="Kyrova K."/>
            <person name="Maslanova I."/>
            <person name="Stankova E."/>
            <person name="Vrbovska V."/>
            <person name="Nemec M."/>
            <person name="Bartak M."/>
            <person name="Svec P."/>
            <person name="Busse H.-J."/>
            <person name="Pantucek R."/>
        </authorList>
    </citation>
    <scope>NUCLEOTIDE SEQUENCE [LARGE SCALE GENOMIC DNA]</scope>
    <source>
        <strain evidence="2 3">CCM 8649</strain>
    </source>
</reference>
<dbReference type="EMBL" id="MDZA01000177">
    <property type="protein sequence ID" value="OGX90233.1"/>
    <property type="molecule type" value="Genomic_DNA"/>
</dbReference>
<evidence type="ECO:0000313" key="2">
    <source>
        <dbReference type="EMBL" id="OGX90233.1"/>
    </source>
</evidence>
<feature type="chain" id="PRO_5009579489" evidence="1">
    <location>
        <begin position="28"/>
        <end position="246"/>
    </location>
</feature>
<comment type="caution">
    <text evidence="2">The sequence shown here is derived from an EMBL/GenBank/DDBJ whole genome shotgun (WGS) entry which is preliminary data.</text>
</comment>